<reference evidence="1" key="1">
    <citation type="submission" date="2009-07" db="EMBL/GenBank/DDBJ databases">
        <authorList>
            <consortium name="US DOE Joint Genome Institute (JGI-PGF)"/>
            <person name="Lucas S."/>
            <person name="Copeland A."/>
            <person name="Lapidus A."/>
            <person name="Glavina del Rio T."/>
            <person name="Tice H."/>
            <person name="Bruce D."/>
            <person name="Goodwin L."/>
            <person name="Pitluck S."/>
            <person name="Larimer F."/>
            <person name="Land M.L."/>
            <person name="Mouttaki H."/>
            <person name="He Z."/>
            <person name="Zhou J."/>
            <person name="Hemme C.L."/>
        </authorList>
    </citation>
    <scope>NUCLEOTIDE SEQUENCE [LARGE SCALE GENOMIC DNA]</scope>
    <source>
        <strain evidence="1">DSM 2782</strain>
    </source>
</reference>
<reference evidence="1" key="2">
    <citation type="submission" date="2011-01" db="EMBL/GenBank/DDBJ databases">
        <title>The Non-contiguous Finished genome of Clostridium papyrosolvens.</title>
        <authorList>
            <person name="Lucas S."/>
            <person name="Copeland A."/>
            <person name="Lapidus A."/>
            <person name="Cheng J.-F."/>
            <person name="Goodwin L."/>
            <person name="Pitluck S."/>
            <person name="Misra M."/>
            <person name="Chertkov O."/>
            <person name="Detter J.C."/>
            <person name="Han C."/>
            <person name="Tapia R."/>
            <person name="Land M."/>
            <person name="Hauser L."/>
            <person name="Kyrpides N."/>
            <person name="Ivanova N."/>
            <person name="Pagani I."/>
            <person name="Mouttaki H."/>
            <person name="He Z."/>
            <person name="Zhou J."/>
            <person name="Hemme C.L."/>
            <person name="Woyke T."/>
        </authorList>
    </citation>
    <scope>NUCLEOTIDE SEQUENCE [LARGE SCALE GENOMIC DNA]</scope>
    <source>
        <strain evidence="1">DSM 2782</strain>
    </source>
</reference>
<gene>
    <name evidence="1" type="ORF">Cpap_3980</name>
</gene>
<comment type="caution">
    <text evidence="1">The sequence shown here is derived from an EMBL/GenBank/DDBJ whole genome shotgun (WGS) entry which is preliminary data.</text>
</comment>
<dbReference type="RefSeq" id="WP_004616334.1">
    <property type="nucleotide sequence ID" value="NZ_ACXX02000001.1"/>
</dbReference>
<sequence>MAKTKTTVLNHEKIGEIILPVDQNGKPIYNKESIGAILFAGISALNQKQIITDNDMEILDYKLKEARIDVIENLGTRISYDYKYNSLTGEPVDLSISFDSMNALLDINDTIDSLLCILCDITLSVIHPESNIKRAAGEDYKGSNWEKYAFSLLPEERATNEIIEGKLRKAALDYFAEHVNPKLSELLTEEYGEDWEDFLANNYAETVVSDLNEIADFEKGDYLPIDGYVEDLIYDHEWEEQLS</sequence>
<name>F1T7U6_9FIRM</name>
<keyword evidence="2" id="KW-1185">Reference proteome</keyword>
<proteinExistence type="predicted"/>
<dbReference type="OrthoDB" id="9890088at2"/>
<organism evidence="1 2">
    <name type="scientific">Ruminiclostridium papyrosolvens DSM 2782</name>
    <dbReference type="NCBI Taxonomy" id="588581"/>
    <lineage>
        <taxon>Bacteria</taxon>
        <taxon>Bacillati</taxon>
        <taxon>Bacillota</taxon>
        <taxon>Clostridia</taxon>
        <taxon>Eubacteriales</taxon>
        <taxon>Oscillospiraceae</taxon>
        <taxon>Ruminiclostridium</taxon>
    </lineage>
</organism>
<dbReference type="AlphaFoldDB" id="F1T7U6"/>
<protein>
    <submittedName>
        <fullName evidence="1">Uncharacterized protein</fullName>
    </submittedName>
</protein>
<evidence type="ECO:0000313" key="1">
    <source>
        <dbReference type="EMBL" id="EGD49544.1"/>
    </source>
</evidence>
<dbReference type="EMBL" id="ACXX02000001">
    <property type="protein sequence ID" value="EGD49544.1"/>
    <property type="molecule type" value="Genomic_DNA"/>
</dbReference>
<dbReference type="Proteomes" id="UP000003860">
    <property type="component" value="Unassembled WGS sequence"/>
</dbReference>
<accession>F1T7U6</accession>
<evidence type="ECO:0000313" key="2">
    <source>
        <dbReference type="Proteomes" id="UP000003860"/>
    </source>
</evidence>